<gene>
    <name evidence="2" type="ORF">HA332_08675</name>
</gene>
<proteinExistence type="predicted"/>
<dbReference type="PANTHER" id="PTHR34203">
    <property type="entry name" value="METHYLTRANSFERASE, FKBM FAMILY PROTEIN"/>
    <property type="match status" value="1"/>
</dbReference>
<name>A0A832T364_9CREN</name>
<dbReference type="AlphaFoldDB" id="A0A832T364"/>
<dbReference type="GO" id="GO:0032259">
    <property type="term" value="P:methylation"/>
    <property type="evidence" value="ECO:0007669"/>
    <property type="project" value="UniProtKB-KW"/>
</dbReference>
<sequence length="219" mass="24641">MDENMVKLIYNDHEVILRNYRARDFIGVFVNEDYELADVKGKTVIDCGAAIGDSSIYFALKGAKRVISFEAYPSIAKIAEQNIKLNDIENVLIVNAACGKDETMLVDPRLGGGPTPLIRVANGAKIPSYSLKSIIQKFQIEEGSVLKIDCEGCEYDFILREDETTLAYFSQIIMEYHHGYNELKKKLEKAGFRVKVSKPVLCHNTFGKLILGKLYAYKD</sequence>
<dbReference type="InterPro" id="IPR029063">
    <property type="entry name" value="SAM-dependent_MTases_sf"/>
</dbReference>
<evidence type="ECO:0000313" key="2">
    <source>
        <dbReference type="EMBL" id="HII74427.1"/>
    </source>
</evidence>
<feature type="domain" description="Methyltransferase FkbM" evidence="1">
    <location>
        <begin position="46"/>
        <end position="194"/>
    </location>
</feature>
<dbReference type="InterPro" id="IPR006342">
    <property type="entry name" value="FkbM_mtfrase"/>
</dbReference>
<dbReference type="GO" id="GO:0008168">
    <property type="term" value="F:methyltransferase activity"/>
    <property type="evidence" value="ECO:0007669"/>
    <property type="project" value="UniProtKB-KW"/>
</dbReference>
<dbReference type="EMBL" id="DUJO01000040">
    <property type="protein sequence ID" value="HII74427.1"/>
    <property type="molecule type" value="Genomic_DNA"/>
</dbReference>
<dbReference type="Gene3D" id="3.40.50.150">
    <property type="entry name" value="Vaccinia Virus protein VP39"/>
    <property type="match status" value="1"/>
</dbReference>
<dbReference type="Pfam" id="PF05050">
    <property type="entry name" value="Methyltransf_21"/>
    <property type="match status" value="1"/>
</dbReference>
<dbReference type="SUPFAM" id="SSF53335">
    <property type="entry name" value="S-adenosyl-L-methionine-dependent methyltransferases"/>
    <property type="match status" value="1"/>
</dbReference>
<dbReference type="NCBIfam" id="TIGR01444">
    <property type="entry name" value="fkbM_fam"/>
    <property type="match status" value="1"/>
</dbReference>
<comment type="caution">
    <text evidence="2">The sequence shown here is derived from an EMBL/GenBank/DDBJ whole genome shotgun (WGS) entry which is preliminary data.</text>
</comment>
<dbReference type="InterPro" id="IPR052514">
    <property type="entry name" value="SAM-dependent_MTase"/>
</dbReference>
<keyword evidence="2" id="KW-0489">Methyltransferase</keyword>
<evidence type="ECO:0000313" key="3">
    <source>
        <dbReference type="Proteomes" id="UP000646844"/>
    </source>
</evidence>
<dbReference type="PANTHER" id="PTHR34203:SF15">
    <property type="entry name" value="SLL1173 PROTEIN"/>
    <property type="match status" value="1"/>
</dbReference>
<keyword evidence="2" id="KW-0808">Transferase</keyword>
<dbReference type="CDD" id="cd02440">
    <property type="entry name" value="AdoMet_MTases"/>
    <property type="match status" value="1"/>
</dbReference>
<reference evidence="2" key="1">
    <citation type="journal article" date="2020" name="bioRxiv">
        <title>A rank-normalized archaeal taxonomy based on genome phylogeny resolves widespread incomplete and uneven classifications.</title>
        <authorList>
            <person name="Rinke C."/>
            <person name="Chuvochina M."/>
            <person name="Mussig A.J."/>
            <person name="Chaumeil P.-A."/>
            <person name="Waite D.W."/>
            <person name="Whitman W.B."/>
            <person name="Parks D.H."/>
            <person name="Hugenholtz P."/>
        </authorList>
    </citation>
    <scope>NUCLEOTIDE SEQUENCE</scope>
    <source>
        <strain evidence="2">UBA8838</strain>
    </source>
</reference>
<evidence type="ECO:0000259" key="1">
    <source>
        <dbReference type="Pfam" id="PF05050"/>
    </source>
</evidence>
<organism evidence="2 3">
    <name type="scientific">Sulfurisphaera tokodaii</name>
    <dbReference type="NCBI Taxonomy" id="111955"/>
    <lineage>
        <taxon>Archaea</taxon>
        <taxon>Thermoproteota</taxon>
        <taxon>Thermoprotei</taxon>
        <taxon>Sulfolobales</taxon>
        <taxon>Sulfolobaceae</taxon>
        <taxon>Sulfurisphaera</taxon>
    </lineage>
</organism>
<dbReference type="Proteomes" id="UP000646844">
    <property type="component" value="Unassembled WGS sequence"/>
</dbReference>
<protein>
    <submittedName>
        <fullName evidence="2">FkbM family methyltransferase</fullName>
    </submittedName>
</protein>
<accession>A0A832T364</accession>